<dbReference type="SMART" id="SM00028">
    <property type="entry name" value="TPR"/>
    <property type="match status" value="3"/>
</dbReference>
<dbReference type="InterPro" id="IPR051012">
    <property type="entry name" value="CellSynth/LPSAsmb/PSIAsmb"/>
</dbReference>
<dbReference type="PANTHER" id="PTHR45586">
    <property type="entry name" value="TPR REPEAT-CONTAINING PROTEIN PA4667"/>
    <property type="match status" value="1"/>
</dbReference>
<evidence type="ECO:0000313" key="4">
    <source>
        <dbReference type="EMBL" id="APG62629.1"/>
    </source>
</evidence>
<dbReference type="EMBL" id="CP018154">
    <property type="protein sequence ID" value="APG62629.1"/>
    <property type="molecule type" value="Genomic_DNA"/>
</dbReference>
<dbReference type="STRING" id="1913578.LPB140_07330"/>
<accession>A0A1L3JC05</accession>
<reference evidence="4 5" key="1">
    <citation type="submission" date="2016-11" db="EMBL/GenBank/DDBJ databases">
        <title>Sphingorhabdus sp. LPB0140, isolated from marine environment.</title>
        <authorList>
            <person name="Kim E."/>
            <person name="Yi H."/>
        </authorList>
    </citation>
    <scope>NUCLEOTIDE SEQUENCE [LARGE SCALE GENOMIC DNA]</scope>
    <source>
        <strain evidence="4 5">LPB0140</strain>
    </source>
</reference>
<dbReference type="SUPFAM" id="SSF48452">
    <property type="entry name" value="TPR-like"/>
    <property type="match status" value="2"/>
</dbReference>
<keyword evidence="5" id="KW-1185">Reference proteome</keyword>
<feature type="repeat" description="TPR" evidence="3">
    <location>
        <begin position="468"/>
        <end position="501"/>
    </location>
</feature>
<dbReference type="Proteomes" id="UP000242561">
    <property type="component" value="Chromosome"/>
</dbReference>
<keyword evidence="2 3" id="KW-0802">TPR repeat</keyword>
<dbReference type="OrthoDB" id="9766710at2"/>
<organism evidence="4 5">
    <name type="scientific">Sphingorhabdus lutea</name>
    <dbReference type="NCBI Taxonomy" id="1913578"/>
    <lineage>
        <taxon>Bacteria</taxon>
        <taxon>Pseudomonadati</taxon>
        <taxon>Pseudomonadota</taxon>
        <taxon>Alphaproteobacteria</taxon>
        <taxon>Sphingomonadales</taxon>
        <taxon>Sphingomonadaceae</taxon>
        <taxon>Sphingorhabdus</taxon>
    </lineage>
</organism>
<dbReference type="Pfam" id="PF07719">
    <property type="entry name" value="TPR_2"/>
    <property type="match status" value="1"/>
</dbReference>
<dbReference type="PANTHER" id="PTHR45586:SF13">
    <property type="entry name" value="TPR-REPEAT-CONTAINING PROTEIN"/>
    <property type="match status" value="1"/>
</dbReference>
<dbReference type="AlphaFoldDB" id="A0A1L3JC05"/>
<dbReference type="InterPro" id="IPR013105">
    <property type="entry name" value="TPR_2"/>
</dbReference>
<keyword evidence="1" id="KW-0677">Repeat</keyword>
<dbReference type="Pfam" id="PF14559">
    <property type="entry name" value="TPR_19"/>
    <property type="match status" value="1"/>
</dbReference>
<dbReference type="RefSeq" id="WP_072559279.1">
    <property type="nucleotide sequence ID" value="NZ_CP018154.1"/>
</dbReference>
<evidence type="ECO:0000256" key="1">
    <source>
        <dbReference type="ARBA" id="ARBA00022737"/>
    </source>
</evidence>
<sequence length="553" mass="61911">MLLLTPQLAVAKNEEINSALLFFEAKKWEILGEDRRALNAYLAMPKTAENIGAISENINKLALRSNDWDALINSYNQMEIIGKSPAEAPILYYADAMQRRDWKGARGAIDQIDMAGIYKFSVPILTAWLDNAQNKPINWQDISAKDNDISDYLFPDQAVFLALSRGEVDKIAKLISGANFSEVRRQNMVMAIIHHAQISGDVNMANSLLPYIAIAGEYKIEKAFQIKTHEKKSKSKAAQKFPDYRTGLAVYFANIAKIFADEEIEIPALIFARVAQNLAPGLGYSEHIAMNILVQNEMEPQARAMLSILDKQNPFYSVSKVELVHNIVEKGNSLDALPLAEQVVEEYPKIDAAKILLAQIYTDLGKWKQAQSLLKPSYEQLMGQDGKAATSNDTNSKDESIYLRYAGTLDMGGDWPAAQAILENAVERFPNNAYLLNYLGFGLLENGGDRARAVSLLKKANNLEPDNGAIMDSLGWAYYLNKQYDMAEHFIEKASRLDPNNGEIFDHLGDVYWSNGRYVDARYAWRSAANMLPKEKTDNIIKKLDFGLMTVAN</sequence>
<evidence type="ECO:0000313" key="5">
    <source>
        <dbReference type="Proteomes" id="UP000242561"/>
    </source>
</evidence>
<name>A0A1L3JC05_9SPHN</name>
<evidence type="ECO:0000256" key="2">
    <source>
        <dbReference type="ARBA" id="ARBA00022803"/>
    </source>
</evidence>
<evidence type="ECO:0000256" key="3">
    <source>
        <dbReference type="PROSITE-ProRule" id="PRU00339"/>
    </source>
</evidence>
<proteinExistence type="predicted"/>
<protein>
    <submittedName>
        <fullName evidence="4">Uncharacterized protein</fullName>
    </submittedName>
</protein>
<dbReference type="PROSITE" id="PS50005">
    <property type="entry name" value="TPR"/>
    <property type="match status" value="1"/>
</dbReference>
<gene>
    <name evidence="4" type="ORF">LPB140_07330</name>
</gene>
<dbReference type="InterPro" id="IPR011990">
    <property type="entry name" value="TPR-like_helical_dom_sf"/>
</dbReference>
<dbReference type="KEGG" id="sphl:LPB140_07330"/>
<dbReference type="Gene3D" id="1.25.40.10">
    <property type="entry name" value="Tetratricopeptide repeat domain"/>
    <property type="match status" value="2"/>
</dbReference>
<dbReference type="InterPro" id="IPR019734">
    <property type="entry name" value="TPR_rpt"/>
</dbReference>